<comment type="caution">
    <text evidence="2">The sequence shown here is derived from an EMBL/GenBank/DDBJ whole genome shotgun (WGS) entry which is preliminary data.</text>
</comment>
<reference evidence="2 3" key="1">
    <citation type="submission" date="2020-07" db="EMBL/GenBank/DDBJ databases">
        <title>Sequencing the genomes of 1000 actinobacteria strains.</title>
        <authorList>
            <person name="Klenk H.-P."/>
        </authorList>
    </citation>
    <scope>NUCLEOTIDE SEQUENCE [LARGE SCALE GENOMIC DNA]</scope>
    <source>
        <strain evidence="2 3">DSM 22083</strain>
    </source>
</reference>
<evidence type="ECO:0000313" key="3">
    <source>
        <dbReference type="Proteomes" id="UP000569914"/>
    </source>
</evidence>
<keyword evidence="3" id="KW-1185">Reference proteome</keyword>
<organism evidence="2 3">
    <name type="scientific">Microlunatus parietis</name>
    <dbReference type="NCBI Taxonomy" id="682979"/>
    <lineage>
        <taxon>Bacteria</taxon>
        <taxon>Bacillati</taxon>
        <taxon>Actinomycetota</taxon>
        <taxon>Actinomycetes</taxon>
        <taxon>Propionibacteriales</taxon>
        <taxon>Propionibacteriaceae</taxon>
        <taxon>Microlunatus</taxon>
    </lineage>
</organism>
<dbReference type="Proteomes" id="UP000569914">
    <property type="component" value="Unassembled WGS sequence"/>
</dbReference>
<dbReference type="AlphaFoldDB" id="A0A7Y9IED9"/>
<accession>A0A7Y9IED9</accession>
<gene>
    <name evidence="2" type="ORF">BKA15_006574</name>
</gene>
<proteinExistence type="predicted"/>
<dbReference type="RefSeq" id="WP_179757782.1">
    <property type="nucleotide sequence ID" value="NZ_JACCBU010000001.1"/>
</dbReference>
<feature type="compositionally biased region" description="Low complexity" evidence="1">
    <location>
        <begin position="115"/>
        <end position="129"/>
    </location>
</feature>
<protein>
    <submittedName>
        <fullName evidence="2">Uncharacterized protein</fullName>
    </submittedName>
</protein>
<sequence>MASSDLQSIIDDLSGLLARTPALTQDWAAVARWCEHKIDVLSARSGEPGLGPILAALEQAAVALHQAIGDHSSGHPGLAEVHRVGTWWIAETQATGIPQTGAPPAHWSPGGSGSTEGPSGTAGPAGPAVQPGPPAPQFRLSRVVTRPGGFSAPSGGYLTAEDLVTSFDPAKDANLPQVTHEDATKYLDAHRADRPWLDFTANPHPDLDHPDVLRALVAIDQGGGHALSRHEGFAASGDRLSLRVAALEDPAQTDPAKRRAGVDAFKAGRLSHVCQTRATAITDPIAFLTAYIHATKHPDVRAILDSGVVRGTRPWVVLPVLDLLGANGHRFCAGVQLESDNGDLKLARARRVRWIKSGRPAGDSTQPEPTTSRIPDFSGADVVIALGVGAKGKAEIRTLYVDL</sequence>
<feature type="region of interest" description="Disordered" evidence="1">
    <location>
        <begin position="96"/>
        <end position="140"/>
    </location>
</feature>
<dbReference type="EMBL" id="JACCBU010000001">
    <property type="protein sequence ID" value="NYE75245.1"/>
    <property type="molecule type" value="Genomic_DNA"/>
</dbReference>
<name>A0A7Y9IED9_9ACTN</name>
<evidence type="ECO:0000313" key="2">
    <source>
        <dbReference type="EMBL" id="NYE75245.1"/>
    </source>
</evidence>
<evidence type="ECO:0000256" key="1">
    <source>
        <dbReference type="SAM" id="MobiDB-lite"/>
    </source>
</evidence>